<name>A0A067FRL4_CITSI</name>
<dbReference type="EMBL" id="KK784894">
    <property type="protein sequence ID" value="KDO68790.1"/>
    <property type="molecule type" value="Genomic_DNA"/>
</dbReference>
<sequence length="72" mass="7955">MSGSAILEMLMLKKVAGVSKSNHATRVALKVATMFKIHCSPILYSISLGSISDTTIKLKTPIPKKWRMYDIC</sequence>
<protein>
    <submittedName>
        <fullName evidence="1">Uncharacterized protein</fullName>
    </submittedName>
</protein>
<evidence type="ECO:0000313" key="2">
    <source>
        <dbReference type="Proteomes" id="UP000027120"/>
    </source>
</evidence>
<proteinExistence type="predicted"/>
<dbReference type="Proteomes" id="UP000027120">
    <property type="component" value="Unassembled WGS sequence"/>
</dbReference>
<organism evidence="1 2">
    <name type="scientific">Citrus sinensis</name>
    <name type="common">Sweet orange</name>
    <name type="synonym">Citrus aurantium var. sinensis</name>
    <dbReference type="NCBI Taxonomy" id="2711"/>
    <lineage>
        <taxon>Eukaryota</taxon>
        <taxon>Viridiplantae</taxon>
        <taxon>Streptophyta</taxon>
        <taxon>Embryophyta</taxon>
        <taxon>Tracheophyta</taxon>
        <taxon>Spermatophyta</taxon>
        <taxon>Magnoliopsida</taxon>
        <taxon>eudicotyledons</taxon>
        <taxon>Gunneridae</taxon>
        <taxon>Pentapetalae</taxon>
        <taxon>rosids</taxon>
        <taxon>malvids</taxon>
        <taxon>Sapindales</taxon>
        <taxon>Rutaceae</taxon>
        <taxon>Aurantioideae</taxon>
        <taxon>Citrus</taxon>
    </lineage>
</organism>
<dbReference type="AlphaFoldDB" id="A0A067FRL4"/>
<accession>A0A067FRL4</accession>
<keyword evidence="2" id="KW-1185">Reference proteome</keyword>
<reference evidence="1 2" key="1">
    <citation type="submission" date="2014-04" db="EMBL/GenBank/DDBJ databases">
        <authorList>
            <consortium name="International Citrus Genome Consortium"/>
            <person name="Gmitter F."/>
            <person name="Chen C."/>
            <person name="Farmerie W."/>
            <person name="Harkins T."/>
            <person name="Desany B."/>
            <person name="Mohiuddin M."/>
            <person name="Kodira C."/>
            <person name="Borodovsky M."/>
            <person name="Lomsadze A."/>
            <person name="Burns P."/>
            <person name="Jenkins J."/>
            <person name="Prochnik S."/>
            <person name="Shu S."/>
            <person name="Chapman J."/>
            <person name="Pitluck S."/>
            <person name="Schmutz J."/>
            <person name="Rokhsar D."/>
        </authorList>
    </citation>
    <scope>NUCLEOTIDE SEQUENCE</scope>
</reference>
<gene>
    <name evidence="1" type="ORF">CISIN_1g035137mg</name>
</gene>
<evidence type="ECO:0000313" key="1">
    <source>
        <dbReference type="EMBL" id="KDO68790.1"/>
    </source>
</evidence>